<keyword evidence="4" id="KW-0378">Hydrolase</keyword>
<sequence>MTESGAKQGPHAAAASVQPPALYYRVLVAPLRIFTASFGLPRPHGGVASSSASRRRPARTPCLYTVDEPLLARVPKRRFHCSVEHPLAHGVAEEHDIYPVQADPMATVLLNYANRQANTYNNDTVAMMSGGDLAFVRGDCRFQRQDAFIGEANRISLSTNKRPPVHVVHSTPACYVEALRAKSRTWPHFSGDLLPYTDKPGRTWTGFYTTRPSQKMLVRYANGFLQVSGSAAGNTGKRLVSTTLVSLLDPGILRTGEVAKRLSYCHLINQSDCDATTTDSKTPQFAVVIYNPASVTATPYLRLPLSTDNSVVVSVSGPRGATIESQVVPLGPHRHKIPESKGTAKSSLVFQANVPPLGASIYHVRGTKAAATKHRNFLEIHEQDNFIENQAKTSVKLHQSFGAYAFGSSSPDAACPPGHYVFSAYSEARDMGDHVTHRVIKVSSPVLRHSLQQQPDHGRAKDRTKGLQMMILPDRTQGGSSLRSGQLELMVHRSHGTNDNLGVGESLQEIGGDGAGLVVKGTHRLFLGSIVEAGQILRPQALQLVYRPLVLFAPAGWKPSKEKVSGLRAPLPATIHLLTLERLSANKVLLRLEHLGITKSVVMLNVTRLLVGHLLRDLQPLTLAANQFLSNATRDYWPTAENSEQRPEVKNVRMTAPELLTVTGSGDNVLKLKPRQIITFQATLVTE</sequence>
<dbReference type="Proteomes" id="UP000821866">
    <property type="component" value="Chromosome 3"/>
</dbReference>
<dbReference type="InterPro" id="IPR050843">
    <property type="entry name" value="Glycosyl_Hydrlase_38"/>
</dbReference>
<dbReference type="EMBL" id="JABSTU010000005">
    <property type="protein sequence ID" value="KAH8030862.1"/>
    <property type="molecule type" value="Genomic_DNA"/>
</dbReference>
<reference evidence="8" key="1">
    <citation type="journal article" date="2020" name="Cell">
        <title>Large-Scale Comparative Analyses of Tick Genomes Elucidate Their Genetic Diversity and Vector Capacities.</title>
        <authorList>
            <consortium name="Tick Genome and Microbiome Consortium (TIGMIC)"/>
            <person name="Jia N."/>
            <person name="Wang J."/>
            <person name="Shi W."/>
            <person name="Du L."/>
            <person name="Sun Y."/>
            <person name="Zhan W."/>
            <person name="Jiang J.F."/>
            <person name="Wang Q."/>
            <person name="Zhang B."/>
            <person name="Ji P."/>
            <person name="Bell-Sakyi L."/>
            <person name="Cui X.M."/>
            <person name="Yuan T.T."/>
            <person name="Jiang B.G."/>
            <person name="Yang W.F."/>
            <person name="Lam T.T."/>
            <person name="Chang Q.C."/>
            <person name="Ding S.J."/>
            <person name="Wang X.J."/>
            <person name="Zhu J.G."/>
            <person name="Ruan X.D."/>
            <person name="Zhao L."/>
            <person name="Wei J.T."/>
            <person name="Ye R.Z."/>
            <person name="Que T.C."/>
            <person name="Du C.H."/>
            <person name="Zhou Y.H."/>
            <person name="Cheng J.X."/>
            <person name="Dai P.F."/>
            <person name="Guo W.B."/>
            <person name="Han X.H."/>
            <person name="Huang E.J."/>
            <person name="Li L.F."/>
            <person name="Wei W."/>
            <person name="Gao Y.C."/>
            <person name="Liu J.Z."/>
            <person name="Shao H.Z."/>
            <person name="Wang X."/>
            <person name="Wang C.C."/>
            <person name="Yang T.C."/>
            <person name="Huo Q.B."/>
            <person name="Li W."/>
            <person name="Chen H.Y."/>
            <person name="Chen S.E."/>
            <person name="Zhou L.G."/>
            <person name="Ni X.B."/>
            <person name="Tian J.H."/>
            <person name="Sheng Y."/>
            <person name="Liu T."/>
            <person name="Pan Y.S."/>
            <person name="Xia L.Y."/>
            <person name="Li J."/>
            <person name="Zhao F."/>
            <person name="Cao W.C."/>
        </authorList>
    </citation>
    <scope>NUCLEOTIDE SEQUENCE</scope>
    <source>
        <strain evidence="8">Rmic-2018</strain>
    </source>
</reference>
<proteinExistence type="inferred from homology"/>
<evidence type="ECO:0000256" key="3">
    <source>
        <dbReference type="ARBA" id="ARBA00022723"/>
    </source>
</evidence>
<dbReference type="PANTHER" id="PTHR11607:SF3">
    <property type="entry name" value="LYSOSOMAL ALPHA-MANNOSIDASE"/>
    <property type="match status" value="1"/>
</dbReference>
<keyword evidence="3" id="KW-0479">Metal-binding</keyword>
<dbReference type="Gene3D" id="2.60.40.1360">
    <property type="match status" value="1"/>
</dbReference>
<organism evidence="8 9">
    <name type="scientific">Rhipicephalus microplus</name>
    <name type="common">Cattle tick</name>
    <name type="synonym">Boophilus microplus</name>
    <dbReference type="NCBI Taxonomy" id="6941"/>
    <lineage>
        <taxon>Eukaryota</taxon>
        <taxon>Metazoa</taxon>
        <taxon>Ecdysozoa</taxon>
        <taxon>Arthropoda</taxon>
        <taxon>Chelicerata</taxon>
        <taxon>Arachnida</taxon>
        <taxon>Acari</taxon>
        <taxon>Parasitiformes</taxon>
        <taxon>Ixodida</taxon>
        <taxon>Ixodoidea</taxon>
        <taxon>Ixodidae</taxon>
        <taxon>Rhipicephalinae</taxon>
        <taxon>Rhipicephalus</taxon>
        <taxon>Boophilus</taxon>
    </lineage>
</organism>
<dbReference type="Gene3D" id="2.70.98.30">
    <property type="entry name" value="Golgi alpha-mannosidase II, domain 4"/>
    <property type="match status" value="1"/>
</dbReference>
<comment type="similarity">
    <text evidence="2">Belongs to the glycosyl hydrolase 38 family.</text>
</comment>
<keyword evidence="9" id="KW-1185">Reference proteome</keyword>
<evidence type="ECO:0000256" key="1">
    <source>
        <dbReference type="ARBA" id="ARBA00001947"/>
    </source>
</evidence>
<evidence type="ECO:0000313" key="9">
    <source>
        <dbReference type="Proteomes" id="UP000821866"/>
    </source>
</evidence>
<accession>A0A9J6E954</accession>
<dbReference type="GO" id="GO:0030246">
    <property type="term" value="F:carbohydrate binding"/>
    <property type="evidence" value="ECO:0007669"/>
    <property type="project" value="InterPro"/>
</dbReference>
<feature type="domain" description="Lysosomal alpha-mannosidase-like central" evidence="7">
    <location>
        <begin position="323"/>
        <end position="364"/>
    </location>
</feature>
<evidence type="ECO:0000256" key="6">
    <source>
        <dbReference type="ARBA" id="ARBA00023295"/>
    </source>
</evidence>
<dbReference type="Gene3D" id="1.20.1270.50">
    <property type="entry name" value="Glycoside hydrolase family 38, central domain"/>
    <property type="match status" value="1"/>
</dbReference>
<dbReference type="SUPFAM" id="SSF88688">
    <property type="entry name" value="Families 57/38 glycoside transferase middle domain"/>
    <property type="match status" value="1"/>
</dbReference>
<dbReference type="InterPro" id="IPR037094">
    <property type="entry name" value="Glyco_hydro_38_cen_sf"/>
</dbReference>
<evidence type="ECO:0000256" key="2">
    <source>
        <dbReference type="ARBA" id="ARBA00009792"/>
    </source>
</evidence>
<dbReference type="SUPFAM" id="SSF88713">
    <property type="entry name" value="Glycoside hydrolase/deacetylase"/>
    <property type="match status" value="1"/>
</dbReference>
<name>A0A9J6E954_RHIMP</name>
<dbReference type="Gene3D" id="2.60.40.1180">
    <property type="entry name" value="Golgi alpha-mannosidase II"/>
    <property type="match status" value="1"/>
</dbReference>
<dbReference type="InterPro" id="IPR028995">
    <property type="entry name" value="Glyco_hydro_57/38_cen_sf"/>
</dbReference>
<dbReference type="GO" id="GO:0004559">
    <property type="term" value="F:alpha-mannosidase activity"/>
    <property type="evidence" value="ECO:0007669"/>
    <property type="project" value="InterPro"/>
</dbReference>
<dbReference type="GO" id="GO:0046872">
    <property type="term" value="F:metal ion binding"/>
    <property type="evidence" value="ECO:0007669"/>
    <property type="project" value="UniProtKB-KW"/>
</dbReference>
<evidence type="ECO:0000256" key="4">
    <source>
        <dbReference type="ARBA" id="ARBA00022801"/>
    </source>
</evidence>
<dbReference type="VEuPathDB" id="VectorBase:LOC119164865"/>
<dbReference type="InterPro" id="IPR011013">
    <property type="entry name" value="Gal_mutarotase_sf_dom"/>
</dbReference>
<dbReference type="InterPro" id="IPR011330">
    <property type="entry name" value="Glyco_hydro/deAcase_b/a-brl"/>
</dbReference>
<dbReference type="AlphaFoldDB" id="A0A9J6E954"/>
<dbReference type="VEuPathDB" id="VectorBase:LOC119162236"/>
<dbReference type="InterPro" id="IPR048534">
    <property type="entry name" value="Man2a1-like_dom"/>
</dbReference>
<protein>
    <recommendedName>
        <fullName evidence="7">Lysosomal alpha-mannosidase-like central domain-containing protein</fullName>
    </recommendedName>
</protein>
<dbReference type="GO" id="GO:0005764">
    <property type="term" value="C:lysosome"/>
    <property type="evidence" value="ECO:0007669"/>
    <property type="project" value="TreeGrafter"/>
</dbReference>
<comment type="caution">
    <text evidence="8">The sequence shown here is derived from an EMBL/GenBank/DDBJ whole genome shotgun (WGS) entry which is preliminary data.</text>
</comment>
<keyword evidence="6" id="KW-0326">Glycosidase</keyword>
<dbReference type="GO" id="GO:0006013">
    <property type="term" value="P:mannose metabolic process"/>
    <property type="evidence" value="ECO:0007669"/>
    <property type="project" value="InterPro"/>
</dbReference>
<reference evidence="8" key="2">
    <citation type="submission" date="2021-09" db="EMBL/GenBank/DDBJ databases">
        <authorList>
            <person name="Jia N."/>
            <person name="Wang J."/>
            <person name="Shi W."/>
            <person name="Du L."/>
            <person name="Sun Y."/>
            <person name="Zhan W."/>
            <person name="Jiang J."/>
            <person name="Wang Q."/>
            <person name="Zhang B."/>
            <person name="Ji P."/>
            <person name="Sakyi L.B."/>
            <person name="Cui X."/>
            <person name="Yuan T."/>
            <person name="Jiang B."/>
            <person name="Yang W."/>
            <person name="Lam T.T.-Y."/>
            <person name="Chang Q."/>
            <person name="Ding S."/>
            <person name="Wang X."/>
            <person name="Zhu J."/>
            <person name="Ruan X."/>
            <person name="Zhao L."/>
            <person name="Wei J."/>
            <person name="Que T."/>
            <person name="Du C."/>
            <person name="Cheng J."/>
            <person name="Dai P."/>
            <person name="Han X."/>
            <person name="Huang E."/>
            <person name="Gao Y."/>
            <person name="Liu J."/>
            <person name="Shao H."/>
            <person name="Ye R."/>
            <person name="Li L."/>
            <person name="Wei W."/>
            <person name="Wang X."/>
            <person name="Wang C."/>
            <person name="Huo Q."/>
            <person name="Li W."/>
            <person name="Guo W."/>
            <person name="Chen H."/>
            <person name="Chen S."/>
            <person name="Zhou L."/>
            <person name="Zhou L."/>
            <person name="Ni X."/>
            <person name="Tian J."/>
            <person name="Zhou Y."/>
            <person name="Sheng Y."/>
            <person name="Liu T."/>
            <person name="Pan Y."/>
            <person name="Xia L."/>
            <person name="Li J."/>
            <person name="Zhao F."/>
            <person name="Cao W."/>
        </authorList>
    </citation>
    <scope>NUCLEOTIDE SEQUENCE</scope>
    <source>
        <strain evidence="8">Rmic-2018</strain>
        <tissue evidence="8">Larvae</tissue>
    </source>
</reference>
<dbReference type="Pfam" id="PF21260">
    <property type="entry name" value="Laman-like_dom"/>
    <property type="match status" value="1"/>
</dbReference>
<evidence type="ECO:0000256" key="5">
    <source>
        <dbReference type="ARBA" id="ARBA00022833"/>
    </source>
</evidence>
<dbReference type="InterPro" id="IPR013780">
    <property type="entry name" value="Glyco_hydro_b"/>
</dbReference>
<evidence type="ECO:0000313" key="8">
    <source>
        <dbReference type="EMBL" id="KAH8030862.1"/>
    </source>
</evidence>
<keyword evidence="5" id="KW-0862">Zinc</keyword>
<dbReference type="PANTHER" id="PTHR11607">
    <property type="entry name" value="ALPHA-MANNOSIDASE"/>
    <property type="match status" value="1"/>
</dbReference>
<comment type="cofactor">
    <cofactor evidence="1">
        <name>Zn(2+)</name>
        <dbReference type="ChEBI" id="CHEBI:29105"/>
    </cofactor>
</comment>
<gene>
    <name evidence="8" type="ORF">HPB51_012202</name>
</gene>
<dbReference type="SUPFAM" id="SSF74650">
    <property type="entry name" value="Galactose mutarotase-like"/>
    <property type="match status" value="1"/>
</dbReference>
<evidence type="ECO:0000259" key="7">
    <source>
        <dbReference type="Pfam" id="PF21260"/>
    </source>
</evidence>